<accession>A0ACA9PNC2</accession>
<gene>
    <name evidence="1" type="ORF">DHETER_LOCUS12240</name>
</gene>
<sequence>PSVEFIINNPGNSKGCQNNTHKLSKGTSVEFIVKNPKIVSEESQLISENSKDCQINTYEPRLLIISHFLPCTIVKTVDSYKIEKSSKGLVNILSEFAKSRKFIWIGLP</sequence>
<protein>
    <submittedName>
        <fullName evidence="1">13425_t:CDS:1</fullName>
    </submittedName>
</protein>
<proteinExistence type="predicted"/>
<keyword evidence="2" id="KW-1185">Reference proteome</keyword>
<evidence type="ECO:0000313" key="2">
    <source>
        <dbReference type="Proteomes" id="UP000789702"/>
    </source>
</evidence>
<organism evidence="1 2">
    <name type="scientific">Dentiscutata heterogama</name>
    <dbReference type="NCBI Taxonomy" id="1316150"/>
    <lineage>
        <taxon>Eukaryota</taxon>
        <taxon>Fungi</taxon>
        <taxon>Fungi incertae sedis</taxon>
        <taxon>Mucoromycota</taxon>
        <taxon>Glomeromycotina</taxon>
        <taxon>Glomeromycetes</taxon>
        <taxon>Diversisporales</taxon>
        <taxon>Gigasporaceae</taxon>
        <taxon>Dentiscutata</taxon>
    </lineage>
</organism>
<dbReference type="Proteomes" id="UP000789702">
    <property type="component" value="Unassembled WGS sequence"/>
</dbReference>
<evidence type="ECO:0000313" key="1">
    <source>
        <dbReference type="EMBL" id="CAG8710589.1"/>
    </source>
</evidence>
<feature type="non-terminal residue" evidence="1">
    <location>
        <position position="1"/>
    </location>
</feature>
<name>A0ACA9PNC2_9GLOM</name>
<reference evidence="1" key="1">
    <citation type="submission" date="2021-06" db="EMBL/GenBank/DDBJ databases">
        <authorList>
            <person name="Kallberg Y."/>
            <person name="Tangrot J."/>
            <person name="Rosling A."/>
        </authorList>
    </citation>
    <scope>NUCLEOTIDE SEQUENCE</scope>
    <source>
        <strain evidence="1">IL203A</strain>
    </source>
</reference>
<feature type="non-terminal residue" evidence="1">
    <location>
        <position position="108"/>
    </location>
</feature>
<dbReference type="EMBL" id="CAJVPU010029377">
    <property type="protein sequence ID" value="CAG8710589.1"/>
    <property type="molecule type" value="Genomic_DNA"/>
</dbReference>
<comment type="caution">
    <text evidence="1">The sequence shown here is derived from an EMBL/GenBank/DDBJ whole genome shotgun (WGS) entry which is preliminary data.</text>
</comment>